<evidence type="ECO:0000256" key="5">
    <source>
        <dbReference type="ARBA" id="ARBA00023049"/>
    </source>
</evidence>
<dbReference type="InterPro" id="IPR007863">
    <property type="entry name" value="Peptidase_M16_C"/>
</dbReference>
<keyword evidence="10" id="KW-1185">Reference proteome</keyword>
<dbReference type="Gene3D" id="3.30.830.10">
    <property type="entry name" value="Metalloenzyme, LuxS/M16 peptidase-like"/>
    <property type="match status" value="4"/>
</dbReference>
<proteinExistence type="inferred from homology"/>
<evidence type="ECO:0000256" key="3">
    <source>
        <dbReference type="ARBA" id="ARBA00022801"/>
    </source>
</evidence>
<feature type="chain" id="PRO_5028892330" evidence="6">
    <location>
        <begin position="22"/>
        <end position="927"/>
    </location>
</feature>
<dbReference type="OrthoDB" id="9811314at2"/>
<dbReference type="InterPro" id="IPR050626">
    <property type="entry name" value="Peptidase_M16"/>
</dbReference>
<dbReference type="GO" id="GO:0008237">
    <property type="term" value="F:metallopeptidase activity"/>
    <property type="evidence" value="ECO:0007669"/>
    <property type="project" value="UniProtKB-KW"/>
</dbReference>
<evidence type="ECO:0000256" key="2">
    <source>
        <dbReference type="ARBA" id="ARBA00022670"/>
    </source>
</evidence>
<evidence type="ECO:0000256" key="6">
    <source>
        <dbReference type="SAM" id="SignalP"/>
    </source>
</evidence>
<feature type="domain" description="Peptidase M16 C-terminal" evidence="8">
    <location>
        <begin position="663"/>
        <end position="841"/>
    </location>
</feature>
<protein>
    <submittedName>
        <fullName evidence="9">Insulinase family protein</fullName>
    </submittedName>
</protein>
<dbReference type="PANTHER" id="PTHR43690:SF17">
    <property type="entry name" value="PROTEIN YHJJ"/>
    <property type="match status" value="1"/>
</dbReference>
<evidence type="ECO:0000259" key="8">
    <source>
        <dbReference type="Pfam" id="PF05193"/>
    </source>
</evidence>
<dbReference type="InterPro" id="IPR011765">
    <property type="entry name" value="Pept_M16_N"/>
</dbReference>
<dbReference type="PANTHER" id="PTHR43690">
    <property type="entry name" value="NARDILYSIN"/>
    <property type="match status" value="1"/>
</dbReference>
<comment type="caution">
    <text evidence="9">The sequence shown here is derived from an EMBL/GenBank/DDBJ whole genome shotgun (WGS) entry which is preliminary data.</text>
</comment>
<feature type="domain" description="Peptidase M16 C-terminal" evidence="8">
    <location>
        <begin position="208"/>
        <end position="381"/>
    </location>
</feature>
<dbReference type="InterPro" id="IPR011249">
    <property type="entry name" value="Metalloenz_LuxS/M16"/>
</dbReference>
<feature type="domain" description="Peptidase M16 N-terminal" evidence="7">
    <location>
        <begin position="50"/>
        <end position="169"/>
    </location>
</feature>
<dbReference type="Proteomes" id="UP000481327">
    <property type="component" value="Unassembled WGS sequence"/>
</dbReference>
<keyword evidence="6" id="KW-0732">Signal</keyword>
<gene>
    <name evidence="9" type="ORF">F3168_08710</name>
</gene>
<feature type="domain" description="Peptidase M16 N-terminal" evidence="7">
    <location>
        <begin position="510"/>
        <end position="631"/>
    </location>
</feature>
<organism evidence="9 10">
    <name type="scientific">Sandarakinorhabdus fusca</name>
    <dbReference type="NCBI Taxonomy" id="1439888"/>
    <lineage>
        <taxon>Bacteria</taxon>
        <taxon>Pseudomonadati</taxon>
        <taxon>Pseudomonadota</taxon>
        <taxon>Alphaproteobacteria</taxon>
        <taxon>Sphingomonadales</taxon>
        <taxon>Sphingosinicellaceae</taxon>
        <taxon>Sandarakinorhabdus</taxon>
    </lineage>
</organism>
<reference evidence="9 10" key="1">
    <citation type="submission" date="2019-09" db="EMBL/GenBank/DDBJ databases">
        <title>Polymorphobacter sp. isolated from a lake in China.</title>
        <authorList>
            <person name="Liu Z."/>
        </authorList>
    </citation>
    <scope>NUCLEOTIDE SEQUENCE [LARGE SCALE GENOMIC DNA]</scope>
    <source>
        <strain evidence="9 10">D40P</strain>
    </source>
</reference>
<evidence type="ECO:0000313" key="10">
    <source>
        <dbReference type="Proteomes" id="UP000481327"/>
    </source>
</evidence>
<dbReference type="RefSeq" id="WP_152577821.1">
    <property type="nucleotide sequence ID" value="NZ_JAATJI010000002.1"/>
</dbReference>
<dbReference type="Pfam" id="PF05193">
    <property type="entry name" value="Peptidase_M16_C"/>
    <property type="match status" value="2"/>
</dbReference>
<dbReference type="GO" id="GO:0006508">
    <property type="term" value="P:proteolysis"/>
    <property type="evidence" value="ECO:0007669"/>
    <property type="project" value="UniProtKB-KW"/>
</dbReference>
<dbReference type="GO" id="GO:0046872">
    <property type="term" value="F:metal ion binding"/>
    <property type="evidence" value="ECO:0007669"/>
    <property type="project" value="InterPro"/>
</dbReference>
<keyword evidence="4" id="KW-0862">Zinc</keyword>
<sequence>MRFQIVAGLLLATALTTPGLAALPAPAPVAELVKSVDIPYESFTLPNGLRVIVHTDRKAPIVAVSVWYHIGSKDEPAGKTGFAHLFEHLMFGGSENNKGSYIKTLEGVGATQLNGTTWFDRTNYFQNVPTPALPLALYYESDRMGHLLGAVTQQQLDVQRGVVQNEKRQGDNDPLGLTEYAKLKAMFPEGHPYRHSTIGSMADLDAASMADVRSWFKANYGPGNAVLVLAGDIDVATARPLVEKFFGDIPAGPTIKRYDAPVPVWTTTRTETMYDQIPTPQLDRNWVIPGRLDGDTALVDVALTILAGGGSSRLYNELVRDKKLAVAVSGGAQPFEKISMANIAVTLAKGADPKAVDAIIDRAIADFVNNGPTADEVSRVATRNVTGTIRGLEAVGGFGGKAVTLAEGAVYAGDPDFYKKELAAYAAATPASVKAAAAKWLGRGDYRLTVLPGTRPKAEDSTPATTPPVPAPAIAIAPRAAPPAIGGTPSLTVPAVERATLANGMQVELVQRQSVPLVRMALSFDAGYAADDRAKLGVQGLGLGLLDEGAAGMTGPQIAEARERLGAAIGASAGPDRTRIVLDAVKPNLAASLALFADIVQRPDFKPAEIERVRGQVLTGIALEEADPNSITRRILPVELYGAAHPYGVPSSGSGTAAGVKAVTRDDIVRWHKAWIRPDNARLFVVGDITMAELKPLLEESFGTWQPDAKVAKGDKQFPPVTVPRGGRIILVDRPGSPQSFIRGGVVLPTKGMDDPIALRAANDILGGLFSSRLNMDIRENKSWAYGVSSGVGDAQDRVTAQIVAPVQADRTGDSIAAMIADVKALAGAQPITAAERDATIDNTVRSLPGDFESGAALLGAIEKNAIYARGDDYYGKLVPRLQALTPAQLNEAAKLLSTDNFTWVVVGDRKVVEPQLQKLGLPIVVR</sequence>
<dbReference type="Pfam" id="PF00675">
    <property type="entry name" value="Peptidase_M16"/>
    <property type="match status" value="2"/>
</dbReference>
<evidence type="ECO:0000256" key="1">
    <source>
        <dbReference type="ARBA" id="ARBA00007261"/>
    </source>
</evidence>
<dbReference type="EMBL" id="WIOL01000003">
    <property type="protein sequence ID" value="MQT17342.1"/>
    <property type="molecule type" value="Genomic_DNA"/>
</dbReference>
<keyword evidence="3" id="KW-0378">Hydrolase</keyword>
<feature type="signal peptide" evidence="6">
    <location>
        <begin position="1"/>
        <end position="21"/>
    </location>
</feature>
<name>A0A7C9KXA8_9SPHN</name>
<dbReference type="SUPFAM" id="SSF63411">
    <property type="entry name" value="LuxS/MPP-like metallohydrolase"/>
    <property type="match status" value="4"/>
</dbReference>
<dbReference type="AlphaFoldDB" id="A0A7C9KXA8"/>
<evidence type="ECO:0000313" key="9">
    <source>
        <dbReference type="EMBL" id="MQT17342.1"/>
    </source>
</evidence>
<evidence type="ECO:0000256" key="4">
    <source>
        <dbReference type="ARBA" id="ARBA00022833"/>
    </source>
</evidence>
<accession>A0A7C9KXA8</accession>
<keyword evidence="5" id="KW-0482">Metalloprotease</keyword>
<evidence type="ECO:0000259" key="7">
    <source>
        <dbReference type="Pfam" id="PF00675"/>
    </source>
</evidence>
<comment type="similarity">
    <text evidence="1">Belongs to the peptidase M16 family.</text>
</comment>
<keyword evidence="2" id="KW-0645">Protease</keyword>